<protein>
    <submittedName>
        <fullName evidence="1">Uncharacterized protein</fullName>
    </submittedName>
</protein>
<dbReference type="Proteomes" id="UP000664056">
    <property type="component" value="Unassembled WGS sequence"/>
</dbReference>
<sequence>MTKEELQEKVKRAEVIEAEIARLAGSAAAMMHVSKIQALGIEYQEVNAVIREAVKVTLLAGLCHE</sequence>
<reference evidence="1" key="1">
    <citation type="submission" date="2021-03" db="EMBL/GenBank/DDBJ databases">
        <title>Study of the foodborne Vibrio vulnificus isolates from China.</title>
        <authorList>
            <person name="Zheng Z."/>
            <person name="Ye L."/>
        </authorList>
    </citation>
    <scope>NUCLEOTIDE SEQUENCE</scope>
    <source>
        <strain evidence="1">Vv1582</strain>
    </source>
</reference>
<accession>A0AAW4HHT0</accession>
<proteinExistence type="predicted"/>
<gene>
    <name evidence="1" type="ORF">J0J18_22770</name>
</gene>
<evidence type="ECO:0000313" key="2">
    <source>
        <dbReference type="Proteomes" id="UP000664056"/>
    </source>
</evidence>
<dbReference type="RefSeq" id="WP_206623177.1">
    <property type="nucleotide sequence ID" value="NZ_JAFKOQ010000043.1"/>
</dbReference>
<comment type="caution">
    <text evidence="1">The sequence shown here is derived from an EMBL/GenBank/DDBJ whole genome shotgun (WGS) entry which is preliminary data.</text>
</comment>
<dbReference type="AlphaFoldDB" id="A0AAW4HHT0"/>
<dbReference type="EMBL" id="JAFKOQ010000043">
    <property type="protein sequence ID" value="MBN8124540.1"/>
    <property type="molecule type" value="Genomic_DNA"/>
</dbReference>
<name>A0AAW4HHT0_VIBVL</name>
<organism evidence="1 2">
    <name type="scientific">Vibrio vulnificus</name>
    <dbReference type="NCBI Taxonomy" id="672"/>
    <lineage>
        <taxon>Bacteria</taxon>
        <taxon>Pseudomonadati</taxon>
        <taxon>Pseudomonadota</taxon>
        <taxon>Gammaproteobacteria</taxon>
        <taxon>Vibrionales</taxon>
        <taxon>Vibrionaceae</taxon>
        <taxon>Vibrio</taxon>
    </lineage>
</organism>
<evidence type="ECO:0000313" key="1">
    <source>
        <dbReference type="EMBL" id="MBN8124540.1"/>
    </source>
</evidence>